<evidence type="ECO:0000256" key="7">
    <source>
        <dbReference type="ARBA" id="ARBA00022962"/>
    </source>
</evidence>
<dbReference type="GO" id="GO:0000107">
    <property type="term" value="F:imidazoleglycerol-phosphate synthase activity"/>
    <property type="evidence" value="ECO:0007669"/>
    <property type="project" value="UniProtKB-UniRule"/>
</dbReference>
<dbReference type="PIRSF" id="PIRSF000495">
    <property type="entry name" value="Amidotransf_hisH"/>
    <property type="match status" value="1"/>
</dbReference>
<dbReference type="AlphaFoldDB" id="A0A090AM22"/>
<dbReference type="CDD" id="cd01748">
    <property type="entry name" value="GATase1_IGP_Synthase"/>
    <property type="match status" value="1"/>
</dbReference>
<dbReference type="PROSITE" id="PS51273">
    <property type="entry name" value="GATASE_TYPE_1"/>
    <property type="match status" value="1"/>
</dbReference>
<evidence type="ECO:0000256" key="3">
    <source>
        <dbReference type="ARBA" id="ARBA00011152"/>
    </source>
</evidence>
<dbReference type="GO" id="GO:0016829">
    <property type="term" value="F:lyase activity"/>
    <property type="evidence" value="ECO:0007669"/>
    <property type="project" value="UniProtKB-KW"/>
</dbReference>
<dbReference type="STRING" id="1410383.TGUWTKB_4780"/>
<reference evidence="16 17" key="2">
    <citation type="journal article" date="2014" name="Curr. Biol.">
        <title>Symbiont-Supplemented Maternal Investment Underpinning Host's Ecological Adaptation.</title>
        <authorList>
            <person name="Kaiwa N."/>
            <person name="Hosokawa T."/>
            <person name="Nikoh N."/>
            <person name="Tanahashi M."/>
            <person name="Moriyama M."/>
            <person name="Meng X.Y."/>
            <person name="Maeda T."/>
            <person name="Yamaguchi K."/>
            <person name="Shigenobu S."/>
            <person name="Ito M."/>
            <person name="Fukatsu T."/>
        </authorList>
    </citation>
    <scope>NUCLEOTIDE SEQUENCE [LARGE SCALE GENOMIC DNA]</scope>
    <source>
        <strain evidence="16 17">UwTKB</strain>
    </source>
</reference>
<evidence type="ECO:0000256" key="9">
    <source>
        <dbReference type="ARBA" id="ARBA00023239"/>
    </source>
</evidence>
<comment type="catalytic activity">
    <reaction evidence="11 13">
        <text>5-[(5-phospho-1-deoxy-D-ribulos-1-ylimino)methylamino]-1-(5-phospho-beta-D-ribosyl)imidazole-4-carboxamide + L-glutamine = D-erythro-1-(imidazol-4-yl)glycerol 3-phosphate + 5-amino-1-(5-phospho-beta-D-ribosyl)imidazole-4-carboxamide + L-glutamate + H(+)</text>
        <dbReference type="Rhea" id="RHEA:24793"/>
        <dbReference type="ChEBI" id="CHEBI:15378"/>
        <dbReference type="ChEBI" id="CHEBI:29985"/>
        <dbReference type="ChEBI" id="CHEBI:58278"/>
        <dbReference type="ChEBI" id="CHEBI:58359"/>
        <dbReference type="ChEBI" id="CHEBI:58475"/>
        <dbReference type="ChEBI" id="CHEBI:58525"/>
        <dbReference type="EC" id="4.3.2.10"/>
    </reaction>
</comment>
<comment type="subcellular location">
    <subcellularLocation>
        <location evidence="1 13">Cytoplasm</location>
    </subcellularLocation>
</comment>
<evidence type="ECO:0000256" key="4">
    <source>
        <dbReference type="ARBA" id="ARBA00022490"/>
    </source>
</evidence>
<dbReference type="SUPFAM" id="SSF52317">
    <property type="entry name" value="Class I glutamine amidotransferase-like"/>
    <property type="match status" value="1"/>
</dbReference>
<evidence type="ECO:0000256" key="2">
    <source>
        <dbReference type="ARBA" id="ARBA00005091"/>
    </source>
</evidence>
<comment type="pathway">
    <text evidence="2 13">Amino-acid biosynthesis; L-histidine biosynthesis; L-histidine from 5-phospho-alpha-D-ribose 1-diphosphate: step 5/9.</text>
</comment>
<dbReference type="PANTHER" id="PTHR42701:SF1">
    <property type="entry name" value="IMIDAZOLE GLYCEROL PHOSPHATE SYNTHASE SUBUNIT HISH"/>
    <property type="match status" value="1"/>
</dbReference>
<dbReference type="KEGG" id="sbw:TGUWTKB_4780"/>
<dbReference type="HOGENOM" id="CLU_071837_0_0_6"/>
<dbReference type="PANTHER" id="PTHR42701">
    <property type="entry name" value="IMIDAZOLE GLYCEROL PHOSPHATE SYNTHASE SUBUNIT HISH"/>
    <property type="match status" value="1"/>
</dbReference>
<dbReference type="HAMAP" id="MF_00278">
    <property type="entry name" value="HisH"/>
    <property type="match status" value="1"/>
</dbReference>
<protein>
    <recommendedName>
        <fullName evidence="13">Imidazole glycerol phosphate synthase subunit HisH</fullName>
        <ecNumber evidence="13">4.3.2.10</ecNumber>
    </recommendedName>
    <alternativeName>
        <fullName evidence="13">IGP synthase glutaminase subunit</fullName>
        <ecNumber evidence="13">3.5.1.2</ecNumber>
    </alternativeName>
    <alternativeName>
        <fullName evidence="13">IGP synthase subunit HisH</fullName>
    </alternativeName>
    <alternativeName>
        <fullName evidence="13">ImGP synthase subunit HisH</fullName>
        <shortName evidence="13">IGPS subunit HisH</shortName>
    </alternativeName>
</protein>
<dbReference type="EC" id="3.5.1.2" evidence="13"/>
<evidence type="ECO:0000256" key="13">
    <source>
        <dbReference type="HAMAP-Rule" id="MF_00278"/>
    </source>
</evidence>
<dbReference type="UniPathway" id="UPA00031">
    <property type="reaction ID" value="UER00010"/>
</dbReference>
<sequence>MKIVIINTGCANIFSLKIAIKRLGYQPIITNNKKIIEQSDKIFLPGVGTSKSAMSFLNKKKIVKLIKNYDRPVLGICLGMQLLGKNSEESPGILNLNIIEESSKLINTKKLPLPHMGWNKIKILKENNLFYDVDQESYFYFLHSYAMSINENTISSVFYDGYFSAAIQKNNFFGVQFHPERSGKAGEKLLKNFLEII</sequence>
<dbReference type="Pfam" id="PF00117">
    <property type="entry name" value="GATase"/>
    <property type="match status" value="1"/>
</dbReference>
<evidence type="ECO:0000313" key="16">
    <source>
        <dbReference type="EMBL" id="BAP58704.1"/>
    </source>
</evidence>
<gene>
    <name evidence="13 16" type="primary">hisH</name>
    <name evidence="16" type="ORF">TGUWTKB_4780</name>
</gene>
<proteinExistence type="inferred from homology"/>
<keyword evidence="4 13" id="KW-0963">Cytoplasm</keyword>
<accession>A0A090AM22</accession>
<dbReference type="OrthoDB" id="9807137at2"/>
<evidence type="ECO:0000256" key="10">
    <source>
        <dbReference type="ARBA" id="ARBA00025299"/>
    </source>
</evidence>
<dbReference type="RefSeq" id="WP_041063237.1">
    <property type="nucleotide sequence ID" value="NZ_AP014521.1"/>
</dbReference>
<feature type="active site" evidence="13 14">
    <location>
        <position position="180"/>
    </location>
</feature>
<dbReference type="GO" id="GO:0000105">
    <property type="term" value="P:L-histidine biosynthetic process"/>
    <property type="evidence" value="ECO:0007669"/>
    <property type="project" value="UniProtKB-UniRule"/>
</dbReference>
<feature type="active site" evidence="13 14">
    <location>
        <position position="178"/>
    </location>
</feature>
<dbReference type="Gene3D" id="3.40.50.880">
    <property type="match status" value="1"/>
</dbReference>
<keyword evidence="5 13" id="KW-0028">Amino-acid biosynthesis</keyword>
<dbReference type="Proteomes" id="UP000031627">
    <property type="component" value="Chromosome"/>
</dbReference>
<evidence type="ECO:0000259" key="15">
    <source>
        <dbReference type="Pfam" id="PF00117"/>
    </source>
</evidence>
<evidence type="ECO:0000256" key="5">
    <source>
        <dbReference type="ARBA" id="ARBA00022605"/>
    </source>
</evidence>
<keyword evidence="8 13" id="KW-0368">Histidine biosynthesis</keyword>
<dbReference type="NCBIfam" id="TIGR01855">
    <property type="entry name" value="IMP_synth_hisH"/>
    <property type="match status" value="1"/>
</dbReference>
<keyword evidence="6 13" id="KW-0378">Hydrolase</keyword>
<organism evidence="16 17">
    <name type="scientific">Candidatus Tachikawaea gelatinosa</name>
    <dbReference type="NCBI Taxonomy" id="1410383"/>
    <lineage>
        <taxon>Bacteria</taxon>
        <taxon>Pseudomonadati</taxon>
        <taxon>Pseudomonadota</taxon>
        <taxon>Gammaproteobacteria</taxon>
        <taxon>Enterobacterales</taxon>
        <taxon>Enterobacteriaceae</taxon>
        <taxon>Candidatus Tachikawaea</taxon>
    </lineage>
</organism>
<feature type="active site" description="Nucleophile" evidence="13 14">
    <location>
        <position position="77"/>
    </location>
</feature>
<evidence type="ECO:0000256" key="14">
    <source>
        <dbReference type="PIRSR" id="PIRSR000495-1"/>
    </source>
</evidence>
<evidence type="ECO:0000256" key="11">
    <source>
        <dbReference type="ARBA" id="ARBA00047838"/>
    </source>
</evidence>
<evidence type="ECO:0000256" key="6">
    <source>
        <dbReference type="ARBA" id="ARBA00022801"/>
    </source>
</evidence>
<dbReference type="GO" id="GO:0004359">
    <property type="term" value="F:glutaminase activity"/>
    <property type="evidence" value="ECO:0007669"/>
    <property type="project" value="UniProtKB-EC"/>
</dbReference>
<name>A0A090AM22_9ENTR</name>
<reference evidence="17" key="1">
    <citation type="submission" date="2013-11" db="EMBL/GenBank/DDBJ databases">
        <title>Symbiont-containing voluminous jelly as an extraordinary maternal gift for overwintering insect nymphs.</title>
        <authorList>
            <person name="Kaiwa N."/>
            <person name="Hosokawa T."/>
            <person name="Nikoh N."/>
            <person name="Meng X.Y."/>
            <person name="Tanahashi M."/>
            <person name="Moriyama M."/>
            <person name="Maeda T."/>
            <person name="Yamaguchi K."/>
            <person name="Shigenobu S."/>
            <person name="Ito M."/>
            <person name="Fukatsu T."/>
        </authorList>
    </citation>
    <scope>NUCLEOTIDE SEQUENCE [LARGE SCALE GENOMIC DNA]</scope>
    <source>
        <strain evidence="17">UwTKB</strain>
    </source>
</reference>
<evidence type="ECO:0000256" key="12">
    <source>
        <dbReference type="ARBA" id="ARBA00049534"/>
    </source>
</evidence>
<evidence type="ECO:0000313" key="17">
    <source>
        <dbReference type="Proteomes" id="UP000031627"/>
    </source>
</evidence>
<dbReference type="InterPro" id="IPR029062">
    <property type="entry name" value="Class_I_gatase-like"/>
</dbReference>
<evidence type="ECO:0000256" key="1">
    <source>
        <dbReference type="ARBA" id="ARBA00004496"/>
    </source>
</evidence>
<dbReference type="InterPro" id="IPR017926">
    <property type="entry name" value="GATASE"/>
</dbReference>
<dbReference type="FunFam" id="3.40.50.880:FF:000009">
    <property type="entry name" value="Imidazole glycerol phosphate synthase subunit HisH"/>
    <property type="match status" value="1"/>
</dbReference>
<feature type="domain" description="Glutamine amidotransferase" evidence="15">
    <location>
        <begin position="5"/>
        <end position="194"/>
    </location>
</feature>
<comment type="catalytic activity">
    <reaction evidence="12 13">
        <text>L-glutamine + H2O = L-glutamate + NH4(+)</text>
        <dbReference type="Rhea" id="RHEA:15889"/>
        <dbReference type="ChEBI" id="CHEBI:15377"/>
        <dbReference type="ChEBI" id="CHEBI:28938"/>
        <dbReference type="ChEBI" id="CHEBI:29985"/>
        <dbReference type="ChEBI" id="CHEBI:58359"/>
        <dbReference type="EC" id="3.5.1.2"/>
    </reaction>
</comment>
<dbReference type="EC" id="4.3.2.10" evidence="13"/>
<comment type="subunit">
    <text evidence="3 13">Heterodimer of HisH and HisF.</text>
</comment>
<keyword evidence="7 13" id="KW-0315">Glutamine amidotransferase</keyword>
<dbReference type="GO" id="GO:0005737">
    <property type="term" value="C:cytoplasm"/>
    <property type="evidence" value="ECO:0007669"/>
    <property type="project" value="UniProtKB-SubCell"/>
</dbReference>
<dbReference type="InterPro" id="IPR010139">
    <property type="entry name" value="Imidazole-glycPsynth_HisH"/>
</dbReference>
<evidence type="ECO:0000256" key="8">
    <source>
        <dbReference type="ARBA" id="ARBA00023102"/>
    </source>
</evidence>
<comment type="function">
    <text evidence="10 13">IGPS catalyzes the conversion of PRFAR and glutamine to IGP, AICAR and glutamate. The HisH subunit catalyzes the hydrolysis of glutamine to glutamate and ammonia as part of the synthesis of IGP and AICAR. The resulting ammonia molecule is channeled to the active site of HisF.</text>
</comment>
<dbReference type="EMBL" id="AP014521">
    <property type="protein sequence ID" value="BAP58704.1"/>
    <property type="molecule type" value="Genomic_DNA"/>
</dbReference>
<keyword evidence="17" id="KW-1185">Reference proteome</keyword>
<keyword evidence="9 13" id="KW-0456">Lyase</keyword>